<organism evidence="2 3">
    <name type="scientific">Paenibacillus silagei</name>
    <dbReference type="NCBI Taxonomy" id="1670801"/>
    <lineage>
        <taxon>Bacteria</taxon>
        <taxon>Bacillati</taxon>
        <taxon>Bacillota</taxon>
        <taxon>Bacilli</taxon>
        <taxon>Bacillales</taxon>
        <taxon>Paenibacillaceae</taxon>
        <taxon>Paenibacillus</taxon>
    </lineage>
</organism>
<dbReference type="InterPro" id="IPR001387">
    <property type="entry name" value="Cro/C1-type_HTH"/>
</dbReference>
<dbReference type="SMART" id="SM00530">
    <property type="entry name" value="HTH_XRE"/>
    <property type="match status" value="1"/>
</dbReference>
<accession>A0ABS4NVC4</accession>
<name>A0ABS4NVC4_9BACL</name>
<evidence type="ECO:0000313" key="2">
    <source>
        <dbReference type="EMBL" id="MBP2113993.1"/>
    </source>
</evidence>
<dbReference type="CDD" id="cd00093">
    <property type="entry name" value="HTH_XRE"/>
    <property type="match status" value="1"/>
</dbReference>
<feature type="domain" description="HTH cro/C1-type" evidence="1">
    <location>
        <begin position="11"/>
        <end position="66"/>
    </location>
</feature>
<keyword evidence="3" id="KW-1185">Reference proteome</keyword>
<sequence length="463" mass="53938">MDVEQSIRQILLNYMRSKKMNYAQFSAFSGINSGSLSRILQGSRPISVRQLELITGALGLEEVALFDLYVEECFAFFVSMRRIRPFIIKCAVLGRLDCIERIVTRLLDNLSYVPALFDVAEELFASKYHQAAALLYDNVSKAEKFQHSERLAFCRYRLFLVELGNDLEKNYRAAMVFEDYVNRLHEADQLEALKCLIDVLVTVHKWKRVDELAEEMLRISQIQYDLHNVRESEKKSERPIYFYILYAWLVRSAVCEEYKDYTGALKYVALYSAGKSWIREDDEEAIFLMNQFVEWGKANTYLYRIWSGEAEAIYDYANFVADHPEEIFVALSNIVQAANQFGFDIDDILERFKAYIPFQAIEGQYGQYNKTILGEKFAQFLSDLGVYKFNKSPENPDNAINLILEGLDFSVNIKSVRNMITCMTLFEQYRDYADQEAKRIFKKLVSEVHRINAEKNMVPLSFV</sequence>
<comment type="caution">
    <text evidence="2">The sequence shown here is derived from an EMBL/GenBank/DDBJ whole genome shotgun (WGS) entry which is preliminary data.</text>
</comment>
<dbReference type="RefSeq" id="WP_209876292.1">
    <property type="nucleotide sequence ID" value="NZ_JAGGLV010000014.1"/>
</dbReference>
<dbReference type="SUPFAM" id="SSF47413">
    <property type="entry name" value="lambda repressor-like DNA-binding domains"/>
    <property type="match status" value="1"/>
</dbReference>
<dbReference type="EMBL" id="JAGGLV010000014">
    <property type="protein sequence ID" value="MBP2113993.1"/>
    <property type="molecule type" value="Genomic_DNA"/>
</dbReference>
<evidence type="ECO:0000259" key="1">
    <source>
        <dbReference type="PROSITE" id="PS50943"/>
    </source>
</evidence>
<dbReference type="Proteomes" id="UP000773462">
    <property type="component" value="Unassembled WGS sequence"/>
</dbReference>
<proteinExistence type="predicted"/>
<dbReference type="PROSITE" id="PS50943">
    <property type="entry name" value="HTH_CROC1"/>
    <property type="match status" value="1"/>
</dbReference>
<gene>
    <name evidence="2" type="ORF">J2Z70_004154</name>
</gene>
<dbReference type="InterPro" id="IPR010982">
    <property type="entry name" value="Lambda_DNA-bd_dom_sf"/>
</dbReference>
<protein>
    <submittedName>
        <fullName evidence="2">Transcriptional regulator with XRE-family HTH domain</fullName>
    </submittedName>
</protein>
<evidence type="ECO:0000313" key="3">
    <source>
        <dbReference type="Proteomes" id="UP000773462"/>
    </source>
</evidence>
<reference evidence="2 3" key="1">
    <citation type="submission" date="2021-03" db="EMBL/GenBank/DDBJ databases">
        <title>Genomic Encyclopedia of Type Strains, Phase IV (KMG-IV): sequencing the most valuable type-strain genomes for metagenomic binning, comparative biology and taxonomic classification.</title>
        <authorList>
            <person name="Goeker M."/>
        </authorList>
    </citation>
    <scope>NUCLEOTIDE SEQUENCE [LARGE SCALE GENOMIC DNA]</scope>
    <source>
        <strain evidence="2 3">DSM 101953</strain>
    </source>
</reference>